<sequence>MKTLAWHETLELHEILAATTYYLFKLKSHSKQITDKELKELYITSIEKIRKSNSRFIKKIGRIAYVHVLVLIKIFII</sequence>
<keyword evidence="2" id="KW-1185">Reference proteome</keyword>
<protein>
    <submittedName>
        <fullName evidence="1">Uncharacterized protein</fullName>
    </submittedName>
</protein>
<dbReference type="Proteomes" id="UP000626244">
    <property type="component" value="Unassembled WGS sequence"/>
</dbReference>
<reference evidence="2" key="1">
    <citation type="journal article" date="2019" name="Int. J. Syst. Evol. Microbiol.">
        <title>The Global Catalogue of Microorganisms (GCM) 10K type strain sequencing project: providing services to taxonomists for standard genome sequencing and annotation.</title>
        <authorList>
            <consortium name="The Broad Institute Genomics Platform"/>
            <consortium name="The Broad Institute Genome Sequencing Center for Infectious Disease"/>
            <person name="Wu L."/>
            <person name="Ma J."/>
        </authorList>
    </citation>
    <scope>NUCLEOTIDE SEQUENCE [LARGE SCALE GENOMIC DNA]</scope>
    <source>
        <strain evidence="2">CGMCC 1.14993</strain>
    </source>
</reference>
<proteinExistence type="predicted"/>
<evidence type="ECO:0000313" key="2">
    <source>
        <dbReference type="Proteomes" id="UP000626244"/>
    </source>
</evidence>
<dbReference type="RefSeq" id="WP_088000111.1">
    <property type="nucleotide sequence ID" value="NZ_BMHB01000001.1"/>
</dbReference>
<evidence type="ECO:0000313" key="1">
    <source>
        <dbReference type="EMBL" id="GGI14679.1"/>
    </source>
</evidence>
<comment type="caution">
    <text evidence="1">The sequence shown here is derived from an EMBL/GenBank/DDBJ whole genome shotgun (WGS) entry which is preliminary data.</text>
</comment>
<dbReference type="OrthoDB" id="2703958at2"/>
<dbReference type="AlphaFoldDB" id="A0A8J3AKY7"/>
<name>A0A8J3AKY7_9BACI</name>
<accession>A0A8J3AKY7</accession>
<dbReference type="EMBL" id="BMHB01000001">
    <property type="protein sequence ID" value="GGI14679.1"/>
    <property type="molecule type" value="Genomic_DNA"/>
</dbReference>
<gene>
    <name evidence="1" type="ORF">GCM10007380_24160</name>
</gene>
<organism evidence="1 2">
    <name type="scientific">Gottfriedia solisilvae</name>
    <dbReference type="NCBI Taxonomy" id="1516104"/>
    <lineage>
        <taxon>Bacteria</taxon>
        <taxon>Bacillati</taxon>
        <taxon>Bacillota</taxon>
        <taxon>Bacilli</taxon>
        <taxon>Bacillales</taxon>
        <taxon>Bacillaceae</taxon>
        <taxon>Gottfriedia</taxon>
    </lineage>
</organism>